<reference evidence="6" key="1">
    <citation type="journal article" date="2023" name="Insect Mol. Biol.">
        <title>Genome sequencing provides insights into the evolution of gene families encoding plant cell wall-degrading enzymes in longhorned beetles.</title>
        <authorList>
            <person name="Shin N.R."/>
            <person name="Okamura Y."/>
            <person name="Kirsch R."/>
            <person name="Pauchet Y."/>
        </authorList>
    </citation>
    <scope>NUCLEOTIDE SEQUENCE</scope>
    <source>
        <strain evidence="6">RBIC_L_NR</strain>
    </source>
</reference>
<proteinExistence type="predicted"/>
<keyword evidence="3" id="KW-0597">Phosphoprotein</keyword>
<keyword evidence="7" id="KW-1185">Reference proteome</keyword>
<dbReference type="EMBL" id="JANEYF010004530">
    <property type="protein sequence ID" value="KAJ8930859.1"/>
    <property type="molecule type" value="Genomic_DNA"/>
</dbReference>
<evidence type="ECO:0000256" key="2">
    <source>
        <dbReference type="ARBA" id="ARBA00022490"/>
    </source>
</evidence>
<keyword evidence="2" id="KW-0963">Cytoplasm</keyword>
<feature type="domain" description="PH" evidence="5">
    <location>
        <begin position="119"/>
        <end position="218"/>
    </location>
</feature>
<dbReference type="PANTHER" id="PTHR15129:SF0">
    <property type="entry name" value="SH3 DOMAIN-CONTAINING PROTEIN"/>
    <property type="match status" value="1"/>
</dbReference>
<dbReference type="SUPFAM" id="SSF50729">
    <property type="entry name" value="PH domain-like"/>
    <property type="match status" value="1"/>
</dbReference>
<dbReference type="SMART" id="SM00233">
    <property type="entry name" value="PH"/>
    <property type="match status" value="1"/>
</dbReference>
<gene>
    <name evidence="6" type="ORF">NQ314_016278</name>
</gene>
<dbReference type="InterPro" id="IPR011993">
    <property type="entry name" value="PH-like_dom_sf"/>
</dbReference>
<organism evidence="6 7">
    <name type="scientific">Rhamnusium bicolor</name>
    <dbReference type="NCBI Taxonomy" id="1586634"/>
    <lineage>
        <taxon>Eukaryota</taxon>
        <taxon>Metazoa</taxon>
        <taxon>Ecdysozoa</taxon>
        <taxon>Arthropoda</taxon>
        <taxon>Hexapoda</taxon>
        <taxon>Insecta</taxon>
        <taxon>Pterygota</taxon>
        <taxon>Neoptera</taxon>
        <taxon>Endopterygota</taxon>
        <taxon>Coleoptera</taxon>
        <taxon>Polyphaga</taxon>
        <taxon>Cucujiformia</taxon>
        <taxon>Chrysomeloidea</taxon>
        <taxon>Cerambycidae</taxon>
        <taxon>Lepturinae</taxon>
        <taxon>Rhagiini</taxon>
        <taxon>Rhamnusium</taxon>
    </lineage>
</organism>
<dbReference type="PROSITE" id="PS50003">
    <property type="entry name" value="PH_DOMAIN"/>
    <property type="match status" value="1"/>
</dbReference>
<dbReference type="PANTHER" id="PTHR15129">
    <property type="entry name" value="SRC-ASSOCIATED ADAPTOR PROTEIN"/>
    <property type="match status" value="1"/>
</dbReference>
<dbReference type="AlphaFoldDB" id="A0AAV8WWM4"/>
<dbReference type="InterPro" id="IPR001849">
    <property type="entry name" value="PH_domain"/>
</dbReference>
<dbReference type="GO" id="GO:0005737">
    <property type="term" value="C:cytoplasm"/>
    <property type="evidence" value="ECO:0007669"/>
    <property type="project" value="UniProtKB-SubCell"/>
</dbReference>
<dbReference type="InterPro" id="IPR037781">
    <property type="entry name" value="SKAP_fam"/>
</dbReference>
<comment type="caution">
    <text evidence="6">The sequence shown here is derived from an EMBL/GenBank/DDBJ whole genome shotgun (WGS) entry which is preliminary data.</text>
</comment>
<feature type="region of interest" description="Disordered" evidence="4">
    <location>
        <begin position="233"/>
        <end position="254"/>
    </location>
</feature>
<evidence type="ECO:0000256" key="1">
    <source>
        <dbReference type="ARBA" id="ARBA00004496"/>
    </source>
</evidence>
<comment type="subcellular location">
    <subcellularLocation>
        <location evidence="1">Cytoplasm</location>
    </subcellularLocation>
</comment>
<evidence type="ECO:0000256" key="3">
    <source>
        <dbReference type="ARBA" id="ARBA00022553"/>
    </source>
</evidence>
<dbReference type="Gene3D" id="2.30.29.30">
    <property type="entry name" value="Pleckstrin-homology domain (PH domain)/Phosphotyrosine-binding domain (PTB)"/>
    <property type="match status" value="1"/>
</dbReference>
<dbReference type="GO" id="GO:0005886">
    <property type="term" value="C:plasma membrane"/>
    <property type="evidence" value="ECO:0007669"/>
    <property type="project" value="TreeGrafter"/>
</dbReference>
<evidence type="ECO:0000256" key="4">
    <source>
        <dbReference type="SAM" id="MobiDB-lite"/>
    </source>
</evidence>
<sequence length="350" mass="40672">METDIKKMYLNLNELLEDICKFLSSEKLGTLSPKDKKLADSLINRSKVQLQEISKIQQLSSNEAYVDMGNKKVLVIEEEEGKNNIYSSVDDNNADTETTLIEEGTVYPYKDLSAKDASQEVKWGYISMKRKFLLGFEKMKRIYATIHNQWLIIYFSDKDVKPICTFDLKNYEAKEADSDRSTNFELMCTSPDRKIYYFMALTRKDMLQWVAHINRCHDTVVLMSKGIHLRERRESTNEDDEFGEHYDSINPQSNMEDDEDIYLELDDIYVDSFSEEDDEDSTYESFIDINRFQNKNQDLQQIETNINISNGNSNPQEVPKISVLPVKPKVKDKPAVAKKPTYLRLSSNNS</sequence>
<dbReference type="Pfam" id="PF00169">
    <property type="entry name" value="PH"/>
    <property type="match status" value="1"/>
</dbReference>
<name>A0AAV8WWM4_9CUCU</name>
<evidence type="ECO:0000313" key="7">
    <source>
        <dbReference type="Proteomes" id="UP001162156"/>
    </source>
</evidence>
<accession>A0AAV8WWM4</accession>
<protein>
    <recommendedName>
        <fullName evidence="5">PH domain-containing protein</fullName>
    </recommendedName>
</protein>
<dbReference type="Proteomes" id="UP001162156">
    <property type="component" value="Unassembled WGS sequence"/>
</dbReference>
<evidence type="ECO:0000313" key="6">
    <source>
        <dbReference type="EMBL" id="KAJ8930859.1"/>
    </source>
</evidence>
<evidence type="ECO:0000259" key="5">
    <source>
        <dbReference type="PROSITE" id="PS50003"/>
    </source>
</evidence>